<evidence type="ECO:0000313" key="7">
    <source>
        <dbReference type="Proteomes" id="UP000289738"/>
    </source>
</evidence>
<evidence type="ECO:0000256" key="4">
    <source>
        <dbReference type="SAM" id="MobiDB-lite"/>
    </source>
</evidence>
<proteinExistence type="inferred from homology"/>
<evidence type="ECO:0000256" key="2">
    <source>
        <dbReference type="ARBA" id="ARBA00022670"/>
    </source>
</evidence>
<dbReference type="InterPro" id="IPR003653">
    <property type="entry name" value="Peptidase_C48_C"/>
</dbReference>
<keyword evidence="2" id="KW-0645">Protease</keyword>
<protein>
    <recommendedName>
        <fullName evidence="5">Ubiquitin-like protease family profile domain-containing protein</fullName>
    </recommendedName>
</protein>
<sequence>MLAKMQKMEHECDRVNGIRCSSQNAIRSKRRLRMEGIANDEDHTQERDTSQHDDLTYAPTLYVKFSMEHMPFKSKKSKKAQRNRRSAQDKTQQRKPPNLVDLSGERGWENRRPRRQRSKSPRRTTSLQKHYNYLAPVGSDEVVHESELLFMTAEKIPKAFKLAFVPTRSMDLAGVELAVATYIFSKDLPKSKILADVGHYVVDRTTLLMLGPNERVMVITIVATKLSKTSSSHQWFMPTTIMANLDAVLCKHMRCKVDKDTEIFQPMWTDGHWYLMVVDVRRKKLMYFDSFKCTTETESRKLAMTQVALNLESLTIRPKWLSKCTVEQPRFSSYVFEEPIVPQQHRLS</sequence>
<comment type="caution">
    <text evidence="6">The sequence shown here is derived from an EMBL/GenBank/DDBJ whole genome shotgun (WGS) entry which is preliminary data.</text>
</comment>
<name>A0A445CEA5_ARAHY</name>
<dbReference type="InterPro" id="IPR038765">
    <property type="entry name" value="Papain-like_cys_pep_sf"/>
</dbReference>
<dbReference type="Proteomes" id="UP000289738">
    <property type="component" value="Chromosome A07"/>
</dbReference>
<gene>
    <name evidence="6" type="ORF">Ahy_A07g035613</name>
</gene>
<evidence type="ECO:0000256" key="1">
    <source>
        <dbReference type="ARBA" id="ARBA00005234"/>
    </source>
</evidence>
<evidence type="ECO:0000313" key="6">
    <source>
        <dbReference type="EMBL" id="RYR49248.1"/>
    </source>
</evidence>
<feature type="compositionally biased region" description="Basic residues" evidence="4">
    <location>
        <begin position="112"/>
        <end position="122"/>
    </location>
</feature>
<dbReference type="SUPFAM" id="SSF54001">
    <property type="entry name" value="Cysteine proteinases"/>
    <property type="match status" value="1"/>
</dbReference>
<feature type="compositionally biased region" description="Basic and acidic residues" evidence="4">
    <location>
        <begin position="40"/>
        <end position="55"/>
    </location>
</feature>
<feature type="compositionally biased region" description="Basic residues" evidence="4">
    <location>
        <begin position="72"/>
        <end position="85"/>
    </location>
</feature>
<organism evidence="6 7">
    <name type="scientific">Arachis hypogaea</name>
    <name type="common">Peanut</name>
    <dbReference type="NCBI Taxonomy" id="3818"/>
    <lineage>
        <taxon>Eukaryota</taxon>
        <taxon>Viridiplantae</taxon>
        <taxon>Streptophyta</taxon>
        <taxon>Embryophyta</taxon>
        <taxon>Tracheophyta</taxon>
        <taxon>Spermatophyta</taxon>
        <taxon>Magnoliopsida</taxon>
        <taxon>eudicotyledons</taxon>
        <taxon>Gunneridae</taxon>
        <taxon>Pentapetalae</taxon>
        <taxon>rosids</taxon>
        <taxon>fabids</taxon>
        <taxon>Fabales</taxon>
        <taxon>Fabaceae</taxon>
        <taxon>Papilionoideae</taxon>
        <taxon>50 kb inversion clade</taxon>
        <taxon>dalbergioids sensu lato</taxon>
        <taxon>Dalbergieae</taxon>
        <taxon>Pterocarpus clade</taxon>
        <taxon>Arachis</taxon>
    </lineage>
</organism>
<feature type="region of interest" description="Disordered" evidence="4">
    <location>
        <begin position="31"/>
        <end position="55"/>
    </location>
</feature>
<dbReference type="Pfam" id="PF02902">
    <property type="entry name" value="Peptidase_C48"/>
    <property type="match status" value="1"/>
</dbReference>
<dbReference type="EMBL" id="SDMP01000007">
    <property type="protein sequence ID" value="RYR49248.1"/>
    <property type="molecule type" value="Genomic_DNA"/>
</dbReference>
<keyword evidence="3" id="KW-0378">Hydrolase</keyword>
<dbReference type="GO" id="GO:0008234">
    <property type="term" value="F:cysteine-type peptidase activity"/>
    <property type="evidence" value="ECO:0007669"/>
    <property type="project" value="InterPro"/>
</dbReference>
<keyword evidence="7" id="KW-1185">Reference proteome</keyword>
<feature type="domain" description="Ubiquitin-like protease family profile" evidence="5">
    <location>
        <begin position="263"/>
        <end position="319"/>
    </location>
</feature>
<dbReference type="Gene3D" id="3.40.395.10">
    <property type="entry name" value="Adenoviral Proteinase, Chain A"/>
    <property type="match status" value="1"/>
</dbReference>
<evidence type="ECO:0000256" key="3">
    <source>
        <dbReference type="ARBA" id="ARBA00022801"/>
    </source>
</evidence>
<dbReference type="GO" id="GO:0006508">
    <property type="term" value="P:proteolysis"/>
    <property type="evidence" value="ECO:0007669"/>
    <property type="project" value="UniProtKB-KW"/>
</dbReference>
<feature type="region of interest" description="Disordered" evidence="4">
    <location>
        <begin position="68"/>
        <end position="128"/>
    </location>
</feature>
<comment type="similarity">
    <text evidence="1">Belongs to the peptidase C48 family.</text>
</comment>
<evidence type="ECO:0000259" key="5">
    <source>
        <dbReference type="Pfam" id="PF02902"/>
    </source>
</evidence>
<reference evidence="6 7" key="1">
    <citation type="submission" date="2019-01" db="EMBL/GenBank/DDBJ databases">
        <title>Sequencing of cultivated peanut Arachis hypogaea provides insights into genome evolution and oil improvement.</title>
        <authorList>
            <person name="Chen X."/>
        </authorList>
    </citation>
    <scope>NUCLEOTIDE SEQUENCE [LARGE SCALE GENOMIC DNA]</scope>
    <source>
        <strain evidence="7">cv. Fuhuasheng</strain>
        <tissue evidence="6">Leaves</tissue>
    </source>
</reference>
<dbReference type="AlphaFoldDB" id="A0A445CEA5"/>
<accession>A0A445CEA5</accession>